<gene>
    <name evidence="2" type="ORF">QE380_001081</name>
</gene>
<dbReference type="Proteomes" id="UP001233360">
    <property type="component" value="Unassembled WGS sequence"/>
</dbReference>
<dbReference type="EMBL" id="JAUTBK010000002">
    <property type="protein sequence ID" value="MDQ1208158.1"/>
    <property type="molecule type" value="Genomic_DNA"/>
</dbReference>
<keyword evidence="1" id="KW-0732">Signal</keyword>
<reference evidence="2 3" key="1">
    <citation type="submission" date="2023-07" db="EMBL/GenBank/DDBJ databases">
        <title>Functional and genomic diversity of the sorghum phyllosphere microbiome.</title>
        <authorList>
            <person name="Shade A."/>
        </authorList>
    </citation>
    <scope>NUCLEOTIDE SEQUENCE [LARGE SCALE GENOMIC DNA]</scope>
    <source>
        <strain evidence="2 3">SORGH_AS_0887</strain>
    </source>
</reference>
<feature type="signal peptide" evidence="1">
    <location>
        <begin position="1"/>
        <end position="26"/>
    </location>
</feature>
<evidence type="ECO:0008006" key="4">
    <source>
        <dbReference type="Google" id="ProtNLM"/>
    </source>
</evidence>
<feature type="chain" id="PRO_5047100286" description="Secreted protein" evidence="1">
    <location>
        <begin position="27"/>
        <end position="78"/>
    </location>
</feature>
<evidence type="ECO:0000313" key="3">
    <source>
        <dbReference type="Proteomes" id="UP001233360"/>
    </source>
</evidence>
<evidence type="ECO:0000313" key="2">
    <source>
        <dbReference type="EMBL" id="MDQ1208158.1"/>
    </source>
</evidence>
<proteinExistence type="predicted"/>
<comment type="caution">
    <text evidence="2">The sequence shown here is derived from an EMBL/GenBank/DDBJ whole genome shotgun (WGS) entry which is preliminary data.</text>
</comment>
<dbReference type="RefSeq" id="WP_004921541.1">
    <property type="nucleotide sequence ID" value="NZ_CP104734.1"/>
</dbReference>
<dbReference type="GeneID" id="45233534"/>
<accession>A0ABU0UUC3</accession>
<protein>
    <recommendedName>
        <fullName evidence="4">Secreted protein</fullName>
    </recommendedName>
</protein>
<name>A0ABU0UUC3_ACIBI</name>
<evidence type="ECO:0000256" key="1">
    <source>
        <dbReference type="SAM" id="SignalP"/>
    </source>
</evidence>
<keyword evidence="3" id="KW-1185">Reference proteome</keyword>
<organism evidence="2 3">
    <name type="scientific">Acinetobacter baylyi</name>
    <dbReference type="NCBI Taxonomy" id="202950"/>
    <lineage>
        <taxon>Bacteria</taxon>
        <taxon>Pseudomonadati</taxon>
        <taxon>Pseudomonadota</taxon>
        <taxon>Gammaproteobacteria</taxon>
        <taxon>Moraxellales</taxon>
        <taxon>Moraxellaceae</taxon>
        <taxon>Acinetobacter</taxon>
    </lineage>
</organism>
<sequence>MMKKFRVFTFIFLTMAGFLLSLSIQAQTVLMFKNQLVGHQQPHWSLQVQQQADDDDVRERREEEIIRNVRPVYLDRPE</sequence>